<organism evidence="4 6">
    <name type="scientific">Eggerthella sinensis</name>
    <dbReference type="NCBI Taxonomy" id="242230"/>
    <lineage>
        <taxon>Bacteria</taxon>
        <taxon>Bacillati</taxon>
        <taxon>Actinomycetota</taxon>
        <taxon>Coriobacteriia</taxon>
        <taxon>Eggerthellales</taxon>
        <taxon>Eggerthellaceae</taxon>
        <taxon>Eggerthella</taxon>
    </lineage>
</organism>
<keyword evidence="5" id="KW-1185">Reference proteome</keyword>
<evidence type="ECO:0000313" key="6">
    <source>
        <dbReference type="Proteomes" id="UP000270112"/>
    </source>
</evidence>
<accession>A0A3N0IZ98</accession>
<dbReference type="Pfam" id="PF00174">
    <property type="entry name" value="Oxidored_molyb"/>
    <property type="match status" value="1"/>
</dbReference>
<reference evidence="6" key="2">
    <citation type="submission" date="2018-05" db="EMBL/GenBank/DDBJ databases">
        <title>Genome Sequencing of selected type strains of the family Eggerthellaceae.</title>
        <authorList>
            <person name="Danylec N."/>
            <person name="Stoll D.A."/>
            <person name="Doetsch A."/>
            <person name="Huch M."/>
        </authorList>
    </citation>
    <scope>NUCLEOTIDE SEQUENCE [LARGE SCALE GENOMIC DNA]</scope>
    <source>
        <strain evidence="6">DSM 16107</strain>
    </source>
</reference>
<sequence>MHARRTIALAALCAVVGTAGIAGCAPQQNENMASADEPSAQAEQHDYTDEQKSIIAGEEGTVYDGISLDAYPGKDYLDGMHDMWDANVDQWAPELRTLPSGQIVQRTPSELAERARQGKTPYNIYRLNNDNRGCNSCHADLDKTLEHLAQTMHPSPNSPALDAEMTVDQCLFCHTYSPGYIPTQYEFGTLIHNIHYGGVADGSFESDYRGNCYSCHDATNDGAGMALWDQTKFERLRGVTKVENVEGDFSIDQDTVMEQEDMFNMDAWNRLYDRMRSGAEYADTPMPDSLFDSWPITVDGEVNSPYTALLPDLVKEAEAAGVTVTKVSKEVCNWNGTGAGSVSNVEITGIPVSWLIEKAGGYTDNPDINGVRVMRADGSSKRAMPLDKVDGGEAFLVYEINGERLTAANGFPCTNWCEGVDPEVNSKQLNEYKIATDAPDFNDHVYEFEHHDGNPNGWIDAEGNWTNKPNATILGVPEGLVIQNGQPYTFHGYVDAYDEKIVSVEFSMDFGKTWTTFDTSDTDVNKLVWFDFTWTPDAESAYCLQLRATTKSGLVSPQIQTVMVNAKDVMPTAEDTVVLEKTALVDPKVSADATEGKE</sequence>
<feature type="domain" description="Oxidoreductase molybdopterin-binding" evidence="2">
    <location>
        <begin position="286"/>
        <end position="434"/>
    </location>
</feature>
<dbReference type="SUPFAM" id="SSF81296">
    <property type="entry name" value="E set domains"/>
    <property type="match status" value="1"/>
</dbReference>
<evidence type="ECO:0000313" key="3">
    <source>
        <dbReference type="EMBL" id="RDB69657.1"/>
    </source>
</evidence>
<evidence type="ECO:0000313" key="5">
    <source>
        <dbReference type="Proteomes" id="UP000253817"/>
    </source>
</evidence>
<dbReference type="Proteomes" id="UP000253817">
    <property type="component" value="Unassembled WGS sequence"/>
</dbReference>
<feature type="signal peptide" evidence="1">
    <location>
        <begin position="1"/>
        <end position="24"/>
    </location>
</feature>
<dbReference type="GO" id="GO:0008482">
    <property type="term" value="F:sulfite oxidase activity"/>
    <property type="evidence" value="ECO:0007669"/>
    <property type="project" value="TreeGrafter"/>
</dbReference>
<dbReference type="PROSITE" id="PS51257">
    <property type="entry name" value="PROKAR_LIPOPROTEIN"/>
    <property type="match status" value="1"/>
</dbReference>
<dbReference type="GO" id="GO:0020037">
    <property type="term" value="F:heme binding"/>
    <property type="evidence" value="ECO:0007669"/>
    <property type="project" value="TreeGrafter"/>
</dbReference>
<dbReference type="AlphaFoldDB" id="A0A3N0IZ98"/>
<keyword evidence="1" id="KW-0732">Signal</keyword>
<dbReference type="SUPFAM" id="SSF56524">
    <property type="entry name" value="Oxidoreductase molybdopterin-binding domain"/>
    <property type="match status" value="1"/>
</dbReference>
<comment type="caution">
    <text evidence="4">The sequence shown here is derived from an EMBL/GenBank/DDBJ whole genome shotgun (WGS) entry which is preliminary data.</text>
</comment>
<evidence type="ECO:0000259" key="2">
    <source>
        <dbReference type="Pfam" id="PF00174"/>
    </source>
</evidence>
<evidence type="ECO:0000313" key="4">
    <source>
        <dbReference type="EMBL" id="RNM41750.1"/>
    </source>
</evidence>
<name>A0A3N0IZ98_9ACTN</name>
<dbReference type="OrthoDB" id="3169350at2"/>
<proteinExistence type="predicted"/>
<dbReference type="Gene3D" id="3.90.420.10">
    <property type="entry name" value="Oxidoreductase, molybdopterin-binding domain"/>
    <property type="match status" value="1"/>
</dbReference>
<dbReference type="InterPro" id="IPR036280">
    <property type="entry name" value="Multihaem_cyt_sf"/>
</dbReference>
<reference evidence="4" key="3">
    <citation type="journal article" date="2019" name="Microbiol. Resour. Announc.">
        <title>Draft Genome Sequences of Type Strains of Gordonibacter faecihominis, Paraeggerthella hongkongensis, Parvibacter caecicola,Slackia equolifaciens, Slackia faecicanis, and Slackia isoflavoniconvertens.</title>
        <authorList>
            <person name="Danylec N."/>
            <person name="Stoll D.A."/>
            <person name="Dotsch A."/>
            <person name="Huch M."/>
        </authorList>
    </citation>
    <scope>NUCLEOTIDE SEQUENCE</scope>
    <source>
        <strain evidence="4">DSM 16107</strain>
    </source>
</reference>
<dbReference type="SUPFAM" id="SSF48695">
    <property type="entry name" value="Multiheme cytochromes"/>
    <property type="match status" value="1"/>
</dbReference>
<dbReference type="InterPro" id="IPR014756">
    <property type="entry name" value="Ig_E-set"/>
</dbReference>
<evidence type="ECO:0000256" key="1">
    <source>
        <dbReference type="SAM" id="SignalP"/>
    </source>
</evidence>
<dbReference type="GO" id="GO:0006790">
    <property type="term" value="P:sulfur compound metabolic process"/>
    <property type="evidence" value="ECO:0007669"/>
    <property type="project" value="TreeGrafter"/>
</dbReference>
<dbReference type="Gene3D" id="2.60.40.650">
    <property type="match status" value="1"/>
</dbReference>
<dbReference type="InterPro" id="IPR036374">
    <property type="entry name" value="OxRdtase_Mopterin-bd_sf"/>
</dbReference>
<protein>
    <submittedName>
        <fullName evidence="4">Molybdopterin-binding protein</fullName>
    </submittedName>
</protein>
<dbReference type="InterPro" id="IPR000572">
    <property type="entry name" value="OxRdtase_Mopterin-bd_dom"/>
</dbReference>
<feature type="chain" id="PRO_5030078703" evidence="1">
    <location>
        <begin position="25"/>
        <end position="598"/>
    </location>
</feature>
<dbReference type="EMBL" id="PPTT01000008">
    <property type="protein sequence ID" value="RDB69657.1"/>
    <property type="molecule type" value="Genomic_DNA"/>
</dbReference>
<dbReference type="EMBL" id="QICC01000027">
    <property type="protein sequence ID" value="RNM41750.1"/>
    <property type="molecule type" value="Genomic_DNA"/>
</dbReference>
<gene>
    <name evidence="3" type="ORF">C1876_06285</name>
    <name evidence="4" type="ORF">DMP09_08040</name>
</gene>
<dbReference type="Proteomes" id="UP000270112">
    <property type="component" value="Unassembled WGS sequence"/>
</dbReference>
<dbReference type="PANTHER" id="PTHR19372:SF7">
    <property type="entry name" value="SULFITE OXIDASE, MITOCHONDRIAL"/>
    <property type="match status" value="1"/>
</dbReference>
<dbReference type="PANTHER" id="PTHR19372">
    <property type="entry name" value="SULFITE REDUCTASE"/>
    <property type="match status" value="1"/>
</dbReference>
<dbReference type="GO" id="GO:0043546">
    <property type="term" value="F:molybdopterin cofactor binding"/>
    <property type="evidence" value="ECO:0007669"/>
    <property type="project" value="TreeGrafter"/>
</dbReference>
<reference evidence="3 5" key="1">
    <citation type="journal article" date="2018" name="Elife">
        <title>Discovery and characterization of a prevalent human gut bacterial enzyme sufficient for the inactivation of a family of plant toxins.</title>
        <authorList>
            <person name="Koppel N."/>
            <person name="Bisanz J.E."/>
            <person name="Pandelia M.E."/>
            <person name="Turnbaugh P.J."/>
            <person name="Balskus E.P."/>
        </authorList>
    </citation>
    <scope>NUCLEOTIDE SEQUENCE [LARGE SCALE GENOMIC DNA]</scope>
    <source>
        <strain evidence="3 5">DSM 16107</strain>
    </source>
</reference>
<dbReference type="RefSeq" id="WP_114545859.1">
    <property type="nucleotide sequence ID" value="NZ_PPTT01000008.1"/>
</dbReference>